<dbReference type="PANTHER" id="PTHR30349:SF41">
    <property type="entry name" value="INTEGRASE_RECOMBINASE PROTEIN MJ0367-RELATED"/>
    <property type="match status" value="1"/>
</dbReference>
<evidence type="ECO:0000256" key="3">
    <source>
        <dbReference type="ARBA" id="ARBA00023125"/>
    </source>
</evidence>
<dbReference type="SUPFAM" id="SSF56349">
    <property type="entry name" value="DNA breaking-rejoining enzymes"/>
    <property type="match status" value="1"/>
</dbReference>
<dbReference type="InterPro" id="IPR050090">
    <property type="entry name" value="Tyrosine_recombinase_XerCD"/>
</dbReference>
<protein>
    <submittedName>
        <fullName evidence="6">Integrase</fullName>
    </submittedName>
</protein>
<dbReference type="Pfam" id="PF00589">
    <property type="entry name" value="Phage_integrase"/>
    <property type="match status" value="1"/>
</dbReference>
<dbReference type="GO" id="GO:0003677">
    <property type="term" value="F:DNA binding"/>
    <property type="evidence" value="ECO:0007669"/>
    <property type="project" value="UniProtKB-KW"/>
</dbReference>
<evidence type="ECO:0000259" key="5">
    <source>
        <dbReference type="PROSITE" id="PS51898"/>
    </source>
</evidence>
<keyword evidence="2" id="KW-0229">DNA integration</keyword>
<evidence type="ECO:0000256" key="2">
    <source>
        <dbReference type="ARBA" id="ARBA00022908"/>
    </source>
</evidence>
<dbReference type="GO" id="GO:0006310">
    <property type="term" value="P:DNA recombination"/>
    <property type="evidence" value="ECO:0007669"/>
    <property type="project" value="UniProtKB-KW"/>
</dbReference>
<dbReference type="GO" id="GO:0015074">
    <property type="term" value="P:DNA integration"/>
    <property type="evidence" value="ECO:0007669"/>
    <property type="project" value="UniProtKB-KW"/>
</dbReference>
<dbReference type="InterPro" id="IPR011010">
    <property type="entry name" value="DNA_brk_join_enz"/>
</dbReference>
<dbReference type="AlphaFoldDB" id="A0A2D2CLF8"/>
<accession>A0A2D2CLF8</accession>
<dbReference type="CDD" id="cd00397">
    <property type="entry name" value="DNA_BRE_C"/>
    <property type="match status" value="1"/>
</dbReference>
<sequence>MFMGCGRMEKNYRVTTFVMDSGERYCMVVDRATGLPMYYPTLFLTTQIRNRGNAFSTTLAAANNLVLLLRFVDRRGINLEQRFLNKDFFKPHELDDLRDFAQCKQGKKPLMVPSKPWLEDATINTVDNGTQHSRLTTFANYLRWYAMHILKTPELEVVEQINAMAEQTKMRRPSKKGRNSDLQDRSLSDVQLDALFELIQPGSESNPFSIDVQRRNRLMILLLFYLGIRGGELLNIRIQDIDFSTNRIRVVRRADERADSRTNEPNAKTRERLLPLAESLVQELHRYITQDRRNVRNAKKNDYLFVTYKRGPTVGNPISKGGYHKIFTVVRAVSPQLYAATGHSLRHTWNRKFSERMDAMDEQVSEERQEQVRSYLMGWRAGSGTAATYNKRFIQQKGFEAALALQKANGTRLPEDLKNDDE</sequence>
<reference evidence="6" key="1">
    <citation type="submission" date="2017-10" db="EMBL/GenBank/DDBJ databases">
        <title>Presence of mcr-3.10 in Aeromonas caviae.</title>
        <authorList>
            <person name="Wang X."/>
            <person name="Wang Y."/>
        </authorList>
    </citation>
    <scope>NUCLEOTIDE SEQUENCE</scope>
    <source>
        <strain evidence="6">17AC</strain>
    </source>
</reference>
<dbReference type="PROSITE" id="PS51898">
    <property type="entry name" value="TYR_RECOMBINASE"/>
    <property type="match status" value="1"/>
</dbReference>
<evidence type="ECO:0000256" key="1">
    <source>
        <dbReference type="ARBA" id="ARBA00008857"/>
    </source>
</evidence>
<dbReference type="Gene3D" id="1.10.443.10">
    <property type="entry name" value="Intergrase catalytic core"/>
    <property type="match status" value="1"/>
</dbReference>
<dbReference type="PANTHER" id="PTHR30349">
    <property type="entry name" value="PHAGE INTEGRASE-RELATED"/>
    <property type="match status" value="1"/>
</dbReference>
<dbReference type="InterPro" id="IPR013762">
    <property type="entry name" value="Integrase-like_cat_sf"/>
</dbReference>
<keyword evidence="3" id="KW-0238">DNA-binding</keyword>
<evidence type="ECO:0000313" key="6">
    <source>
        <dbReference type="EMBL" id="ATQ63369.1"/>
    </source>
</evidence>
<evidence type="ECO:0000256" key="4">
    <source>
        <dbReference type="ARBA" id="ARBA00023172"/>
    </source>
</evidence>
<keyword evidence="4" id="KW-0233">DNA recombination</keyword>
<comment type="similarity">
    <text evidence="1">Belongs to the 'phage' integrase family.</text>
</comment>
<dbReference type="InterPro" id="IPR002104">
    <property type="entry name" value="Integrase_catalytic"/>
</dbReference>
<proteinExistence type="inferred from homology"/>
<dbReference type="EMBL" id="MG214531">
    <property type="protein sequence ID" value="ATQ63369.1"/>
    <property type="molecule type" value="Genomic_DNA"/>
</dbReference>
<name>A0A2D2CLF8_AERCA</name>
<organism evidence="6">
    <name type="scientific">Aeromonas caviae</name>
    <name type="common">Aeromonas punctata</name>
    <dbReference type="NCBI Taxonomy" id="648"/>
    <lineage>
        <taxon>Bacteria</taxon>
        <taxon>Pseudomonadati</taxon>
        <taxon>Pseudomonadota</taxon>
        <taxon>Gammaproteobacteria</taxon>
        <taxon>Aeromonadales</taxon>
        <taxon>Aeromonadaceae</taxon>
        <taxon>Aeromonas</taxon>
    </lineage>
</organism>
<feature type="domain" description="Tyr recombinase" evidence="5">
    <location>
        <begin position="182"/>
        <end position="402"/>
    </location>
</feature>